<evidence type="ECO:0000256" key="5">
    <source>
        <dbReference type="SAM" id="Phobius"/>
    </source>
</evidence>
<feature type="transmembrane region" description="Helical" evidence="5">
    <location>
        <begin position="333"/>
        <end position="354"/>
    </location>
</feature>
<feature type="transmembrane region" description="Helical" evidence="5">
    <location>
        <begin position="74"/>
        <end position="93"/>
    </location>
</feature>
<dbReference type="InterPro" id="IPR011701">
    <property type="entry name" value="MFS"/>
</dbReference>
<feature type="domain" description="Major facilitator superfamily (MFS) profile" evidence="6">
    <location>
        <begin position="36"/>
        <end position="498"/>
    </location>
</feature>
<dbReference type="Proteomes" id="UP000308549">
    <property type="component" value="Unassembled WGS sequence"/>
</dbReference>
<evidence type="ECO:0000259" key="6">
    <source>
        <dbReference type="PROSITE" id="PS50850"/>
    </source>
</evidence>
<gene>
    <name evidence="7" type="ORF">B0A50_05776</name>
</gene>
<dbReference type="PANTHER" id="PTHR42718:SF36">
    <property type="entry name" value="MULTIDRUG TRANSPORTER, PUTATIVE (AFU_ORTHOLOGUE AFUA_4G13820)-RELATED"/>
    <property type="match status" value="1"/>
</dbReference>
<keyword evidence="8" id="KW-1185">Reference proteome</keyword>
<dbReference type="GO" id="GO:0016020">
    <property type="term" value="C:membrane"/>
    <property type="evidence" value="ECO:0007669"/>
    <property type="project" value="UniProtKB-SubCell"/>
</dbReference>
<dbReference type="PROSITE" id="PS50850">
    <property type="entry name" value="MFS"/>
    <property type="match status" value="1"/>
</dbReference>
<feature type="transmembrane region" description="Helical" evidence="5">
    <location>
        <begin position="299"/>
        <end position="321"/>
    </location>
</feature>
<feature type="transmembrane region" description="Helical" evidence="5">
    <location>
        <begin position="100"/>
        <end position="120"/>
    </location>
</feature>
<feature type="transmembrane region" description="Helical" evidence="5">
    <location>
        <begin position="465"/>
        <end position="487"/>
    </location>
</feature>
<dbReference type="InterPro" id="IPR036259">
    <property type="entry name" value="MFS_trans_sf"/>
</dbReference>
<evidence type="ECO:0000256" key="1">
    <source>
        <dbReference type="ARBA" id="ARBA00004141"/>
    </source>
</evidence>
<feature type="transmembrane region" description="Helical" evidence="5">
    <location>
        <begin position="132"/>
        <end position="152"/>
    </location>
</feature>
<feature type="transmembrane region" description="Helical" evidence="5">
    <location>
        <begin position="258"/>
        <end position="278"/>
    </location>
</feature>
<feature type="transmembrane region" description="Helical" evidence="5">
    <location>
        <begin position="388"/>
        <end position="413"/>
    </location>
</feature>
<reference evidence="7 8" key="1">
    <citation type="submission" date="2017-03" db="EMBL/GenBank/DDBJ databases">
        <title>Genomes of endolithic fungi from Antarctica.</title>
        <authorList>
            <person name="Coleine C."/>
            <person name="Masonjones S."/>
            <person name="Stajich J.E."/>
        </authorList>
    </citation>
    <scope>NUCLEOTIDE SEQUENCE [LARGE SCALE GENOMIC DNA]</scope>
    <source>
        <strain evidence="7 8">CCFEE 6315</strain>
    </source>
</reference>
<comment type="subcellular location">
    <subcellularLocation>
        <location evidence="1">Membrane</location>
        <topology evidence="1">Multi-pass membrane protein</topology>
    </subcellularLocation>
</comment>
<feature type="transmembrane region" description="Helical" evidence="5">
    <location>
        <begin position="425"/>
        <end position="445"/>
    </location>
</feature>
<feature type="transmembrane region" description="Helical" evidence="5">
    <location>
        <begin position="227"/>
        <end position="246"/>
    </location>
</feature>
<evidence type="ECO:0000256" key="4">
    <source>
        <dbReference type="ARBA" id="ARBA00023136"/>
    </source>
</evidence>
<protein>
    <recommendedName>
        <fullName evidence="6">Major facilitator superfamily (MFS) profile domain-containing protein</fullName>
    </recommendedName>
</protein>
<evidence type="ECO:0000313" key="8">
    <source>
        <dbReference type="Proteomes" id="UP000308549"/>
    </source>
</evidence>
<dbReference type="Gene3D" id="1.20.1720.10">
    <property type="entry name" value="Multidrug resistance protein D"/>
    <property type="match status" value="1"/>
</dbReference>
<keyword evidence="2 5" id="KW-0812">Transmembrane</keyword>
<sequence length="519" mass="56326">MPSTCDVEEQSDSVRLEHLGRKRPEKLTTTWKEVGFIFSIAMSQCLTEYFVSGFTVIVPTIVDELDIPPASTTWPASVFSLVISAFLLPFGRLADIYGGFPVYIAGCAWSCIWSLIAGFAQNELMMDFCRALQGLGPAAYLPASLTLLGSMYRPGPRKNLAFSIYGAMAPLGFFIGIFFAGVATQYAVWRWYFWIGTILTLLTALTAYFTIPNDYAEHRGNKVKMDWFGSVSTAAGLILVVFAITASSHAPQGWATPYILVTFILGVLTLAAAFYIEGWLAEQPLLPFEVFKIKYVRPFILGLLFAYGTLGIYLLYATLYLQNILHRPPMLIVAYYTPMALGGILLATLGGLLLHRIPGTALLAITALAIITGSLLFALIPSNHQPNYWAWIFPAMLCATIAVDLVFNVANIFFSTALPARQQGLAGALSNVLLQLSLALLLGLADVVVSRTAGQGEAQSYKNAFWFELGCGGAALVVFMGFVRIGAAESAVTADEREAVRLAEERDSAAAADLDLTGT</sequence>
<dbReference type="EMBL" id="NAJL01000033">
    <property type="protein sequence ID" value="TKA25681.1"/>
    <property type="molecule type" value="Genomic_DNA"/>
</dbReference>
<dbReference type="Gene3D" id="1.20.1250.20">
    <property type="entry name" value="MFS general substrate transporter like domains"/>
    <property type="match status" value="1"/>
</dbReference>
<dbReference type="GO" id="GO:0022857">
    <property type="term" value="F:transmembrane transporter activity"/>
    <property type="evidence" value="ECO:0007669"/>
    <property type="project" value="InterPro"/>
</dbReference>
<dbReference type="SUPFAM" id="SSF103473">
    <property type="entry name" value="MFS general substrate transporter"/>
    <property type="match status" value="2"/>
</dbReference>
<feature type="transmembrane region" description="Helical" evidence="5">
    <location>
        <begin position="36"/>
        <end position="62"/>
    </location>
</feature>
<comment type="caution">
    <text evidence="7">The sequence shown here is derived from an EMBL/GenBank/DDBJ whole genome shotgun (WGS) entry which is preliminary data.</text>
</comment>
<feature type="transmembrane region" description="Helical" evidence="5">
    <location>
        <begin position="164"/>
        <end position="185"/>
    </location>
</feature>
<evidence type="ECO:0000256" key="3">
    <source>
        <dbReference type="ARBA" id="ARBA00022989"/>
    </source>
</evidence>
<feature type="transmembrane region" description="Helical" evidence="5">
    <location>
        <begin position="191"/>
        <end position="211"/>
    </location>
</feature>
<dbReference type="InterPro" id="IPR020846">
    <property type="entry name" value="MFS_dom"/>
</dbReference>
<organism evidence="7 8">
    <name type="scientific">Salinomyces thailandicus</name>
    <dbReference type="NCBI Taxonomy" id="706561"/>
    <lineage>
        <taxon>Eukaryota</taxon>
        <taxon>Fungi</taxon>
        <taxon>Dikarya</taxon>
        <taxon>Ascomycota</taxon>
        <taxon>Pezizomycotina</taxon>
        <taxon>Dothideomycetes</taxon>
        <taxon>Dothideomycetidae</taxon>
        <taxon>Mycosphaerellales</taxon>
        <taxon>Teratosphaeriaceae</taxon>
        <taxon>Salinomyces</taxon>
    </lineage>
</organism>
<name>A0A4U0TTR7_9PEZI</name>
<dbReference type="AlphaFoldDB" id="A0A4U0TTR7"/>
<feature type="transmembrane region" description="Helical" evidence="5">
    <location>
        <begin position="361"/>
        <end position="382"/>
    </location>
</feature>
<keyword evidence="4 5" id="KW-0472">Membrane</keyword>
<dbReference type="PANTHER" id="PTHR42718">
    <property type="entry name" value="MAJOR FACILITATOR SUPERFAMILY MULTIDRUG TRANSPORTER MFSC"/>
    <property type="match status" value="1"/>
</dbReference>
<evidence type="ECO:0000256" key="2">
    <source>
        <dbReference type="ARBA" id="ARBA00022692"/>
    </source>
</evidence>
<dbReference type="Pfam" id="PF07690">
    <property type="entry name" value="MFS_1"/>
    <property type="match status" value="1"/>
</dbReference>
<accession>A0A4U0TTR7</accession>
<evidence type="ECO:0000313" key="7">
    <source>
        <dbReference type="EMBL" id="TKA25681.1"/>
    </source>
</evidence>
<proteinExistence type="predicted"/>
<dbReference type="OrthoDB" id="2130629at2759"/>
<keyword evidence="3 5" id="KW-1133">Transmembrane helix</keyword>